<evidence type="ECO:0000256" key="1">
    <source>
        <dbReference type="ARBA" id="ARBA00022723"/>
    </source>
</evidence>
<dbReference type="Pfam" id="PF05485">
    <property type="entry name" value="THAP"/>
    <property type="match status" value="1"/>
</dbReference>
<dbReference type="PROSITE" id="PS50950">
    <property type="entry name" value="ZF_THAP"/>
    <property type="match status" value="1"/>
</dbReference>
<dbReference type="InterPro" id="IPR006612">
    <property type="entry name" value="THAP_Znf"/>
</dbReference>
<name>A0A7M7QXD7_NASVI</name>
<evidence type="ECO:0000259" key="6">
    <source>
        <dbReference type="PROSITE" id="PS50950"/>
    </source>
</evidence>
<keyword evidence="3" id="KW-0862">Zinc</keyword>
<dbReference type="InterPro" id="IPR038441">
    <property type="entry name" value="THAP_Znf_sf"/>
</dbReference>
<keyword evidence="8" id="KW-1185">Reference proteome</keyword>
<reference evidence="7" key="1">
    <citation type="submission" date="2021-01" db="UniProtKB">
        <authorList>
            <consortium name="EnsemblMetazoa"/>
        </authorList>
    </citation>
    <scope>IDENTIFICATION</scope>
</reference>
<organism evidence="7 8">
    <name type="scientific">Nasonia vitripennis</name>
    <name type="common">Parasitic wasp</name>
    <dbReference type="NCBI Taxonomy" id="7425"/>
    <lineage>
        <taxon>Eukaryota</taxon>
        <taxon>Metazoa</taxon>
        <taxon>Ecdysozoa</taxon>
        <taxon>Arthropoda</taxon>
        <taxon>Hexapoda</taxon>
        <taxon>Insecta</taxon>
        <taxon>Pterygota</taxon>
        <taxon>Neoptera</taxon>
        <taxon>Endopterygota</taxon>
        <taxon>Hymenoptera</taxon>
        <taxon>Apocrita</taxon>
        <taxon>Proctotrupomorpha</taxon>
        <taxon>Chalcidoidea</taxon>
        <taxon>Pteromalidae</taxon>
        <taxon>Pteromalinae</taxon>
        <taxon>Nasonia</taxon>
    </lineage>
</organism>
<dbReference type="SUPFAM" id="SSF57716">
    <property type="entry name" value="Glucocorticoid receptor-like (DNA-binding domain)"/>
    <property type="match status" value="1"/>
</dbReference>
<dbReference type="PANTHER" id="PTHR23080">
    <property type="entry name" value="THAP DOMAIN PROTEIN"/>
    <property type="match status" value="1"/>
</dbReference>
<dbReference type="GO" id="GO:0003677">
    <property type="term" value="F:DNA binding"/>
    <property type="evidence" value="ECO:0007669"/>
    <property type="project" value="UniProtKB-UniRule"/>
</dbReference>
<dbReference type="Proteomes" id="UP000002358">
    <property type="component" value="Chromosome 4"/>
</dbReference>
<sequence>MPKHKCAVLTCRNRAKFVFPKNEKMRKRWLEAIKRPDFQPKPGNGICEAHFQPEQIRSKSQEFGNVLLRTHLVKGSVPCVLPAEENKINHKRTNDIKKTSPIKINPLIRQVVIIKEEYDLDNNDNIDKKSDIRYNKPYNNCSMDSEHLVNGDISAREILENIYNEHCYYCPPMHDNESIQQNLICRYSIEQFKSDQKGLFFLTGLESYEQFLYIFKSLGSTLNNVNYTLDLKSQNEISSGDKLFLTLWKLKRNNPEFELGMHFGLTNVAVNVLFKKMIIHLASKWSSLDIWPTKELIEKYIPDNCKVHSTKLEEDETKLALYANVRANAEKHIQLFKILGKKMNPVYVSIATQITSVCIMLCNYKEIFNNCIPIN</sequence>
<dbReference type="GeneID" id="107981828"/>
<dbReference type="Gene3D" id="6.20.210.20">
    <property type="entry name" value="THAP domain"/>
    <property type="match status" value="1"/>
</dbReference>
<dbReference type="EnsemblMetazoa" id="XM_032599133">
    <property type="protein sequence ID" value="XP_032455024"/>
    <property type="gene ID" value="LOC100120213"/>
</dbReference>
<dbReference type="OrthoDB" id="7549390at2759"/>
<dbReference type="PANTHER" id="PTHR23080:SF139">
    <property type="entry name" value="DDE TNP4 DOMAIN-CONTAINING PROTEIN"/>
    <property type="match status" value="1"/>
</dbReference>
<dbReference type="RefSeq" id="NP_001381168.1">
    <property type="nucleotide sequence ID" value="NM_001394239.1"/>
</dbReference>
<dbReference type="AlphaFoldDB" id="A0A7M7QXD7"/>
<dbReference type="RefSeq" id="XP_032455024.1">
    <property type="nucleotide sequence ID" value="XM_032599133.1"/>
</dbReference>
<dbReference type="SMART" id="SM00980">
    <property type="entry name" value="THAP"/>
    <property type="match status" value="1"/>
</dbReference>
<dbReference type="GO" id="GO:0008270">
    <property type="term" value="F:zinc ion binding"/>
    <property type="evidence" value="ECO:0007669"/>
    <property type="project" value="UniProtKB-KW"/>
</dbReference>
<keyword evidence="1" id="KW-0479">Metal-binding</keyword>
<keyword evidence="2 5" id="KW-0863">Zinc-finger</keyword>
<dbReference type="InParanoid" id="A0A7M7QXD7"/>
<protein>
    <recommendedName>
        <fullName evidence="6">THAP-type domain-containing protein</fullName>
    </recommendedName>
</protein>
<dbReference type="SMART" id="SM00692">
    <property type="entry name" value="DM3"/>
    <property type="match status" value="1"/>
</dbReference>
<feature type="domain" description="THAP-type" evidence="6">
    <location>
        <begin position="1"/>
        <end position="81"/>
    </location>
</feature>
<evidence type="ECO:0000256" key="4">
    <source>
        <dbReference type="ARBA" id="ARBA00023125"/>
    </source>
</evidence>
<evidence type="ECO:0000313" key="8">
    <source>
        <dbReference type="Proteomes" id="UP000002358"/>
    </source>
</evidence>
<dbReference type="GeneID" id="100120213"/>
<keyword evidence="4 5" id="KW-0238">DNA-binding</keyword>
<accession>A0A7M7QXD7</accession>
<proteinExistence type="predicted"/>
<evidence type="ECO:0000256" key="5">
    <source>
        <dbReference type="PROSITE-ProRule" id="PRU00309"/>
    </source>
</evidence>
<evidence type="ECO:0000256" key="3">
    <source>
        <dbReference type="ARBA" id="ARBA00022833"/>
    </source>
</evidence>
<evidence type="ECO:0000313" key="7">
    <source>
        <dbReference type="EnsemblMetazoa" id="XP_032455024"/>
    </source>
</evidence>
<evidence type="ECO:0000256" key="2">
    <source>
        <dbReference type="ARBA" id="ARBA00022771"/>
    </source>
</evidence>